<reference evidence="11 12" key="1">
    <citation type="submission" date="2017-10" db="EMBL/GenBank/DDBJ databases">
        <title>Two draft genome sequences of Pusillimonas sp. strains isolated from a nitrate- and radionuclide-contaminated groundwater in Russia.</title>
        <authorList>
            <person name="Grouzdev D.S."/>
            <person name="Tourova T.P."/>
            <person name="Goeva M.A."/>
            <person name="Babich T.L."/>
            <person name="Sokolova D.S."/>
            <person name="Abdullin R."/>
            <person name="Poltaraus A.B."/>
            <person name="Toshchakov S.V."/>
            <person name="Nazina T.N."/>
        </authorList>
    </citation>
    <scope>NUCLEOTIDE SEQUENCE [LARGE SCALE GENOMIC DNA]</scope>
    <source>
        <strain evidence="11 12">JR1/69-3-13</strain>
    </source>
</reference>
<evidence type="ECO:0000256" key="5">
    <source>
        <dbReference type="ARBA" id="ARBA00022692"/>
    </source>
</evidence>
<dbReference type="SUPFAM" id="SSF161098">
    <property type="entry name" value="MetI-like"/>
    <property type="match status" value="1"/>
</dbReference>
<evidence type="ECO:0000313" key="12">
    <source>
        <dbReference type="Proteomes" id="UP000234190"/>
    </source>
</evidence>
<dbReference type="CDD" id="cd06261">
    <property type="entry name" value="TM_PBP2"/>
    <property type="match status" value="1"/>
</dbReference>
<keyword evidence="4" id="KW-1003">Cell membrane</keyword>
<dbReference type="InterPro" id="IPR043429">
    <property type="entry name" value="ArtM/GltK/GlnP/TcyL/YhdX-like"/>
</dbReference>
<evidence type="ECO:0000256" key="1">
    <source>
        <dbReference type="ARBA" id="ARBA00004429"/>
    </source>
</evidence>
<feature type="transmembrane region" description="Helical" evidence="9">
    <location>
        <begin position="96"/>
        <end position="116"/>
    </location>
</feature>
<dbReference type="OrthoDB" id="9808531at2"/>
<evidence type="ECO:0000256" key="8">
    <source>
        <dbReference type="ARBA" id="ARBA00023136"/>
    </source>
</evidence>
<dbReference type="Proteomes" id="UP000234190">
    <property type="component" value="Unassembled WGS sequence"/>
</dbReference>
<dbReference type="GO" id="GO:0022857">
    <property type="term" value="F:transmembrane transporter activity"/>
    <property type="evidence" value="ECO:0007669"/>
    <property type="project" value="InterPro"/>
</dbReference>
<accession>A0A2N4U7E4</accession>
<comment type="subcellular location">
    <subcellularLocation>
        <location evidence="1">Cell inner membrane</location>
        <topology evidence="1">Multi-pass membrane protein</topology>
    </subcellularLocation>
    <subcellularLocation>
        <location evidence="9">Cell membrane</location>
        <topology evidence="9">Multi-pass membrane protein</topology>
    </subcellularLocation>
</comment>
<evidence type="ECO:0000259" key="10">
    <source>
        <dbReference type="PROSITE" id="PS50928"/>
    </source>
</evidence>
<feature type="transmembrane region" description="Helical" evidence="9">
    <location>
        <begin position="363"/>
        <end position="385"/>
    </location>
</feature>
<dbReference type="InterPro" id="IPR035906">
    <property type="entry name" value="MetI-like_sf"/>
</dbReference>
<evidence type="ECO:0000256" key="3">
    <source>
        <dbReference type="ARBA" id="ARBA00022448"/>
    </source>
</evidence>
<dbReference type="Gene3D" id="1.10.3720.10">
    <property type="entry name" value="MetI-like"/>
    <property type="match status" value="2"/>
</dbReference>
<feature type="transmembrane region" description="Helical" evidence="9">
    <location>
        <begin position="248"/>
        <end position="270"/>
    </location>
</feature>
<proteinExistence type="inferred from homology"/>
<sequence>MPPKKTRLKPKFSLSWSTESGRGFYYQVIAVLILALVAWYLWSNTSRNLTMMQIRTGFGFLSQSAGFDIGESLFAFAPSDSYLRAFAVGLGNTLRVSVAGIILATILGTLVGIGRLSKNFLLRKLCDGYVETMRNIPLLIQLLAWYLVITQLLPSSHEAIQPLPHVYLSKSGLQLPVPVWSLGWYLSIAGLIAGPVCAWLLYKAARRRQNLTGAAPRVLYPALIIIAALPVAGWLLGGAPTGFDIPEATVFSISGGAALTPEFLALLMGLTISTASYIAEIVRAGIQAVAHGQAEACSSLGLSRAQALRLVILPQAMRVIVPPLTSQYLNLTKNSSLAVTVGYPDIVSIANTSLNQNGQALECISVIMLVYLTISLIIAAFMNWYNRHMALVER</sequence>
<evidence type="ECO:0000256" key="6">
    <source>
        <dbReference type="ARBA" id="ARBA00022970"/>
    </source>
</evidence>
<feature type="transmembrane region" description="Helical" evidence="9">
    <location>
        <begin position="214"/>
        <end position="236"/>
    </location>
</feature>
<dbReference type="GO" id="GO:0006865">
    <property type="term" value="P:amino acid transport"/>
    <property type="evidence" value="ECO:0007669"/>
    <property type="project" value="UniProtKB-KW"/>
</dbReference>
<dbReference type="EMBL" id="PDNW01000003">
    <property type="protein sequence ID" value="PLC50942.1"/>
    <property type="molecule type" value="Genomic_DNA"/>
</dbReference>
<evidence type="ECO:0000256" key="9">
    <source>
        <dbReference type="RuleBase" id="RU363032"/>
    </source>
</evidence>
<evidence type="ECO:0000256" key="7">
    <source>
        <dbReference type="ARBA" id="ARBA00022989"/>
    </source>
</evidence>
<protein>
    <submittedName>
        <fullName evidence="11">Amino acid ABC transporter permease</fullName>
    </submittedName>
</protein>
<dbReference type="InterPro" id="IPR010065">
    <property type="entry name" value="AA_ABC_transptr_permease_3TM"/>
</dbReference>
<feature type="transmembrane region" description="Helical" evidence="9">
    <location>
        <begin position="182"/>
        <end position="202"/>
    </location>
</feature>
<dbReference type="PANTHER" id="PTHR30614">
    <property type="entry name" value="MEMBRANE COMPONENT OF AMINO ACID ABC TRANSPORTER"/>
    <property type="match status" value="1"/>
</dbReference>
<evidence type="ECO:0000256" key="4">
    <source>
        <dbReference type="ARBA" id="ARBA00022475"/>
    </source>
</evidence>
<dbReference type="Pfam" id="PF00528">
    <property type="entry name" value="BPD_transp_1"/>
    <property type="match status" value="1"/>
</dbReference>
<keyword evidence="6" id="KW-0029">Amino-acid transport</keyword>
<keyword evidence="12" id="KW-1185">Reference proteome</keyword>
<dbReference type="RefSeq" id="WP_102072894.1">
    <property type="nucleotide sequence ID" value="NZ_PDNW01000003.1"/>
</dbReference>
<organism evidence="11 12">
    <name type="scientific">Pollutimonas subterranea</name>
    <dbReference type="NCBI Taxonomy" id="2045210"/>
    <lineage>
        <taxon>Bacteria</taxon>
        <taxon>Pseudomonadati</taxon>
        <taxon>Pseudomonadota</taxon>
        <taxon>Betaproteobacteria</taxon>
        <taxon>Burkholderiales</taxon>
        <taxon>Alcaligenaceae</taxon>
        <taxon>Pollutimonas</taxon>
    </lineage>
</organism>
<feature type="domain" description="ABC transmembrane type-1" evidence="10">
    <location>
        <begin position="90"/>
        <end position="382"/>
    </location>
</feature>
<keyword evidence="5 9" id="KW-0812">Transmembrane</keyword>
<dbReference type="AlphaFoldDB" id="A0A2N4U7E4"/>
<keyword evidence="8 9" id="KW-0472">Membrane</keyword>
<feature type="transmembrane region" description="Helical" evidence="9">
    <location>
        <begin position="136"/>
        <end position="154"/>
    </location>
</feature>
<dbReference type="PROSITE" id="PS50928">
    <property type="entry name" value="ABC_TM1"/>
    <property type="match status" value="1"/>
</dbReference>
<keyword evidence="3 9" id="KW-0813">Transport</keyword>
<dbReference type="PANTHER" id="PTHR30614:SF37">
    <property type="entry name" value="AMINO-ACID ABC TRANSPORTER PERMEASE PROTEIN YHDX-RELATED"/>
    <property type="match status" value="1"/>
</dbReference>
<dbReference type="InterPro" id="IPR000515">
    <property type="entry name" value="MetI-like"/>
</dbReference>
<gene>
    <name evidence="11" type="ORF">CR159_04925</name>
</gene>
<dbReference type="NCBIfam" id="TIGR01726">
    <property type="entry name" value="HEQRo_perm_3TM"/>
    <property type="match status" value="1"/>
</dbReference>
<evidence type="ECO:0000313" key="11">
    <source>
        <dbReference type="EMBL" id="PLC50942.1"/>
    </source>
</evidence>
<name>A0A2N4U7E4_9BURK</name>
<dbReference type="GO" id="GO:0043190">
    <property type="term" value="C:ATP-binding cassette (ABC) transporter complex"/>
    <property type="evidence" value="ECO:0007669"/>
    <property type="project" value="InterPro"/>
</dbReference>
<comment type="similarity">
    <text evidence="2">Belongs to the binding-protein-dependent transport system permease family. HisMQ subfamily.</text>
</comment>
<evidence type="ECO:0000256" key="2">
    <source>
        <dbReference type="ARBA" id="ARBA00010072"/>
    </source>
</evidence>
<comment type="caution">
    <text evidence="11">The sequence shown here is derived from an EMBL/GenBank/DDBJ whole genome shotgun (WGS) entry which is preliminary data.</text>
</comment>
<keyword evidence="7 9" id="KW-1133">Transmembrane helix</keyword>
<feature type="transmembrane region" description="Helical" evidence="9">
    <location>
        <begin position="24"/>
        <end position="42"/>
    </location>
</feature>